<protein>
    <submittedName>
        <fullName evidence="1">Uncharacterized protein</fullName>
    </submittedName>
</protein>
<evidence type="ECO:0000313" key="1">
    <source>
        <dbReference type="EMBL" id="SNR91795.1"/>
    </source>
</evidence>
<sequence>MKKIVPDPPPTLSLRPGLTHDQAIRIADQHLDSAIRALYLLPLQPMPSNQDLLTGAQLDLKIGKALAPFMAAVCVGTFGCAGF</sequence>
<dbReference type="OrthoDB" id="6899121at2"/>
<dbReference type="Proteomes" id="UP000198407">
    <property type="component" value="Unassembled WGS sequence"/>
</dbReference>
<accession>A0A239A836</accession>
<evidence type="ECO:0000313" key="2">
    <source>
        <dbReference type="Proteomes" id="UP000198407"/>
    </source>
</evidence>
<name>A0A239A836_9PSED</name>
<gene>
    <name evidence="1" type="ORF">SAMN05444352_101262</name>
</gene>
<dbReference type="EMBL" id="FZOL01000001">
    <property type="protein sequence ID" value="SNR91795.1"/>
    <property type="molecule type" value="Genomic_DNA"/>
</dbReference>
<keyword evidence="2" id="KW-1185">Reference proteome</keyword>
<dbReference type="RefSeq" id="WP_042123124.1">
    <property type="nucleotide sequence ID" value="NZ_FZOL01000001.1"/>
</dbReference>
<reference evidence="2" key="1">
    <citation type="submission" date="2017-06" db="EMBL/GenBank/DDBJ databases">
        <authorList>
            <person name="Varghese N."/>
            <person name="Submissions S."/>
        </authorList>
    </citation>
    <scope>NUCLEOTIDE SEQUENCE [LARGE SCALE GENOMIC DNA]</scope>
    <source>
        <strain evidence="2">DSM 22348</strain>
    </source>
</reference>
<organism evidence="1 2">
    <name type="scientific">Pseudomonas japonica</name>
    <dbReference type="NCBI Taxonomy" id="256466"/>
    <lineage>
        <taxon>Bacteria</taxon>
        <taxon>Pseudomonadati</taxon>
        <taxon>Pseudomonadota</taxon>
        <taxon>Gammaproteobacteria</taxon>
        <taxon>Pseudomonadales</taxon>
        <taxon>Pseudomonadaceae</taxon>
        <taxon>Pseudomonas</taxon>
    </lineage>
</organism>
<proteinExistence type="predicted"/>
<dbReference type="AlphaFoldDB" id="A0A239A836"/>